<dbReference type="AlphaFoldDB" id="A0AB36E851"/>
<organism evidence="1 2">
    <name type="scientific">Haemophilus parainfluenzae</name>
    <dbReference type="NCBI Taxonomy" id="729"/>
    <lineage>
        <taxon>Bacteria</taxon>
        <taxon>Pseudomonadati</taxon>
        <taxon>Pseudomonadota</taxon>
        <taxon>Gammaproteobacteria</taxon>
        <taxon>Pasteurellales</taxon>
        <taxon>Pasteurellaceae</taxon>
        <taxon>Haemophilus</taxon>
    </lineage>
</organism>
<comment type="caution">
    <text evidence="1">The sequence shown here is derived from an EMBL/GenBank/DDBJ whole genome shotgun (WGS) entry which is preliminary data.</text>
</comment>
<dbReference type="Proteomes" id="UP000092740">
    <property type="component" value="Unassembled WGS sequence"/>
</dbReference>
<accession>A0AB36E851</accession>
<reference evidence="1 2" key="1">
    <citation type="submission" date="2016-06" db="EMBL/GenBank/DDBJ databases">
        <title>Simultaneous identification of Haemophilus influenzae and Haemophilus haemolyticus using TaqMan real-time PCR.</title>
        <authorList>
            <person name="Price E.P."/>
            <person name="Sarovich D.S."/>
            <person name="Harris T."/>
            <person name="Spargo J.C."/>
            <person name="Nosworthy E."/>
            <person name="Beissbarth J."/>
            <person name="Smith-Vaughan H.C."/>
        </authorList>
    </citation>
    <scope>NUCLEOTIDE SEQUENCE [LARGE SCALE GENOMIC DNA]</scope>
    <source>
        <strain evidence="1 2">ATCC 9796</strain>
    </source>
</reference>
<gene>
    <name evidence="1" type="ORF">BBB48_07680</name>
</gene>
<evidence type="ECO:0000313" key="2">
    <source>
        <dbReference type="Proteomes" id="UP000092740"/>
    </source>
</evidence>
<evidence type="ECO:0000313" key="1">
    <source>
        <dbReference type="EMBL" id="OBY51268.1"/>
    </source>
</evidence>
<proteinExistence type="predicted"/>
<dbReference type="EMBL" id="MAQD01000007">
    <property type="protein sequence ID" value="OBY51268.1"/>
    <property type="molecule type" value="Genomic_DNA"/>
</dbReference>
<name>A0AB36E851_HAEPA</name>
<sequence>MALITKHIKIQRGKRGSNGIKGNVIKVTFPKERSYLKRPKGFQNGFNIYLRFRIIYLLSSMYK</sequence>
<protein>
    <submittedName>
        <fullName evidence="1">Uncharacterized protein</fullName>
    </submittedName>
</protein>